<proteinExistence type="predicted"/>
<dbReference type="Proteomes" id="UP000030321">
    <property type="component" value="Unassembled WGS sequence"/>
</dbReference>
<sequence>MKLSTNIPDVLYQQIETLANKQNIPVEQLVTMALSAQISSWMTKDYLEEKAQQGSWEKFQQALAKVSDREPEEYDRL</sequence>
<dbReference type="RefSeq" id="WP_045356648.1">
    <property type="nucleotide sequence ID" value="NZ_BBPA01000004.1"/>
</dbReference>
<comment type="caution">
    <text evidence="1">The sequence shown here is derived from an EMBL/GenBank/DDBJ whole genome shotgun (WGS) entry which is preliminary data.</text>
</comment>
<accession>A0A0A1VPB0</accession>
<name>A0A0A1VPB0_MICAE</name>
<dbReference type="AlphaFoldDB" id="A0A0A1VPB0"/>
<evidence type="ECO:0008006" key="3">
    <source>
        <dbReference type="Google" id="ProtNLM"/>
    </source>
</evidence>
<evidence type="ECO:0000313" key="1">
    <source>
        <dbReference type="EMBL" id="GAL91560.1"/>
    </source>
</evidence>
<gene>
    <name evidence="1" type="ORF">N44_02263</name>
</gene>
<protein>
    <recommendedName>
        <fullName evidence="3">Prevent host death protein, Phd antitoxin</fullName>
    </recommendedName>
</protein>
<dbReference type="EMBL" id="BBPA01000004">
    <property type="protein sequence ID" value="GAL91560.1"/>
    <property type="molecule type" value="Genomic_DNA"/>
</dbReference>
<reference evidence="2" key="1">
    <citation type="journal article" date="2015" name="Genome">
        <title>Whole Genome Sequence of the Non-Microcystin-Producing Microcystis aeruginosa Strain NIES-44.</title>
        <authorList>
            <person name="Okano K."/>
            <person name="Miyata N."/>
            <person name="Ozaki Y."/>
        </authorList>
    </citation>
    <scope>NUCLEOTIDE SEQUENCE [LARGE SCALE GENOMIC DNA]</scope>
    <source>
        <strain evidence="2">NIES-44</strain>
    </source>
</reference>
<organism evidence="1 2">
    <name type="scientific">Microcystis aeruginosa NIES-44</name>
    <dbReference type="NCBI Taxonomy" id="449439"/>
    <lineage>
        <taxon>Bacteria</taxon>
        <taxon>Bacillati</taxon>
        <taxon>Cyanobacteriota</taxon>
        <taxon>Cyanophyceae</taxon>
        <taxon>Oscillatoriophycideae</taxon>
        <taxon>Chroococcales</taxon>
        <taxon>Microcystaceae</taxon>
        <taxon>Microcystis</taxon>
    </lineage>
</organism>
<evidence type="ECO:0000313" key="2">
    <source>
        <dbReference type="Proteomes" id="UP000030321"/>
    </source>
</evidence>